<dbReference type="AlphaFoldDB" id="A0A0M3J9P3"/>
<evidence type="ECO:0000313" key="2">
    <source>
        <dbReference type="Proteomes" id="UP000267096"/>
    </source>
</evidence>
<keyword evidence="2" id="KW-1185">Reference proteome</keyword>
<accession>A0A0M3J9P3</accession>
<gene>
    <name evidence="1" type="ORF">ASIM_LOCUS4129</name>
</gene>
<organism evidence="3">
    <name type="scientific">Anisakis simplex</name>
    <name type="common">Herring worm</name>
    <dbReference type="NCBI Taxonomy" id="6269"/>
    <lineage>
        <taxon>Eukaryota</taxon>
        <taxon>Metazoa</taxon>
        <taxon>Ecdysozoa</taxon>
        <taxon>Nematoda</taxon>
        <taxon>Chromadorea</taxon>
        <taxon>Rhabditida</taxon>
        <taxon>Spirurina</taxon>
        <taxon>Ascaridomorpha</taxon>
        <taxon>Ascaridoidea</taxon>
        <taxon>Anisakidae</taxon>
        <taxon>Anisakis</taxon>
        <taxon>Anisakis simplex complex</taxon>
    </lineage>
</organism>
<reference evidence="1 2" key="2">
    <citation type="submission" date="2018-11" db="EMBL/GenBank/DDBJ databases">
        <authorList>
            <consortium name="Pathogen Informatics"/>
        </authorList>
    </citation>
    <scope>NUCLEOTIDE SEQUENCE [LARGE SCALE GENOMIC DNA]</scope>
</reference>
<dbReference type="WBParaSite" id="ASIM_0000431201-mRNA-1">
    <property type="protein sequence ID" value="ASIM_0000431201-mRNA-1"/>
    <property type="gene ID" value="ASIM_0000431201"/>
</dbReference>
<evidence type="ECO:0000313" key="1">
    <source>
        <dbReference type="EMBL" id="VDK23164.1"/>
    </source>
</evidence>
<name>A0A0M3J9P3_ANISI</name>
<evidence type="ECO:0000313" key="3">
    <source>
        <dbReference type="WBParaSite" id="ASIM_0000431201-mRNA-1"/>
    </source>
</evidence>
<reference evidence="3" key="1">
    <citation type="submission" date="2017-02" db="UniProtKB">
        <authorList>
            <consortium name="WormBaseParasite"/>
        </authorList>
    </citation>
    <scope>IDENTIFICATION</scope>
</reference>
<sequence>MNYLRRWTFKKKHERKTFQQNPNECGLKDWQIVTYENGKQMADVKVTLNGIGRVTYMVGDDLKPVQKDRQGAMCTGQCAPLASPVQHRKISPATTPKPK</sequence>
<dbReference type="EMBL" id="UYRR01006967">
    <property type="protein sequence ID" value="VDK23164.1"/>
    <property type="molecule type" value="Genomic_DNA"/>
</dbReference>
<dbReference type="OrthoDB" id="5860061at2759"/>
<proteinExistence type="predicted"/>
<dbReference type="PANTHER" id="PTHR37427">
    <property type="entry name" value="PROTEIN CBG20963-RELATED"/>
    <property type="match status" value="1"/>
</dbReference>
<protein>
    <submittedName>
        <fullName evidence="3">Transposase</fullName>
    </submittedName>
</protein>
<dbReference type="PANTHER" id="PTHR37427:SF2">
    <property type="entry name" value="SECRETED PROTEIN"/>
    <property type="match status" value="1"/>
</dbReference>
<dbReference type="Proteomes" id="UP000267096">
    <property type="component" value="Unassembled WGS sequence"/>
</dbReference>